<dbReference type="PANTHER" id="PTHR36848:SF2">
    <property type="entry name" value="SECRETED PROTEIN"/>
    <property type="match status" value="1"/>
</dbReference>
<accession>A0A286RDL7</accession>
<dbReference type="Proteomes" id="UP000215086">
    <property type="component" value="Chromosome"/>
</dbReference>
<reference evidence="1 2" key="1">
    <citation type="journal article" name="Front. Microbiol.">
        <title>Sugar Metabolism of the First Thermophilic Planctomycete Thermogutta terrifontis: Comparative Genomic and Transcriptomic Approaches.</title>
        <authorList>
            <person name="Elcheninov A.G."/>
            <person name="Menzel P."/>
            <person name="Gudbergsdottir S.R."/>
            <person name="Slesarev A.I."/>
            <person name="Kadnikov V.V."/>
            <person name="Krogh A."/>
            <person name="Bonch-Osmolovskaya E.A."/>
            <person name="Peng X."/>
            <person name="Kublanov I.V."/>
        </authorList>
    </citation>
    <scope>NUCLEOTIDE SEQUENCE [LARGE SCALE GENOMIC DNA]</scope>
    <source>
        <strain evidence="1 2">R1</strain>
    </source>
</reference>
<sequence>MQAVIAAAFTVVSFQSAVLAVPQNSQEVKQLLSEPPREYSSAPLWVWNDMLTDEQIVGTMEDLASQHVRQVFVHPRPGLMTPYLSEEWFRLWKLALNTAEKLDMNVWIYDENSYPSGFAGGWVPELMPESVGRGLSVKQVKRVQDIDPHAVAVFRLETDRYENVTPIIKEKKPLPDGQYLVFSLVRAEPSPWHGGRAYVDLLFPGVTEKFLQVTLEAYRREVGEAFGKRIPGSFTDEPRLLSAGQLTWTEDLAEEFEKRFGYNLVDHLPALVHSVGDWKKVRHDYYRLLLDLFVERWARPYFEWCEKHQLEFTGHYWEHEWPLCRFVPDNMAMYAWHQRPAIDCLMNQYAEHTHAQFGNIRAVRELSSAADQCGRTRTLCELYGAGGWDLRFQDMKRIADWLGVLGVNTFDEHLSYVTIRGARKMDHPQSFSYHEPWWSLYHVIADYLTRLSLVLSSGERVNEILILEPTSTAWLYQVDRATSSHLEQLGENFFNLVKSLEFGQIEYDLGCEHIMANLGKVQDGYLVVGKRKYHTVVLPQTCKNLEKTTLDLLRQFLLAGGTVLVCGDGPTLVDGRPSEALKECRDLPGWKKVDENELPELLDQRQDQAVRIAQQEGRRGLLLHQRRRLKDGEILFLVNTSDSEHAAGTIHARYLGAEVWDLETGEVRPASFVLKGEAIEIAFDLPPIGSLVLFLSHRANTPAPEAPTTEEEIALGPIHAERLDPNLLTLDYFDVKIQDEVRQGMYFAPACNWIFQKHGLPGNPWDRAVQFRDEIIRRQFPPDSGFQLTYRFEIKEKIPNQIWLVLERPDLYTVTCNGKPVPPPSGWWLDKSFGKIDITGLVKVGENLVTATASPMTMFHEAAAAYVLGDFSVTPAEKGFVITSPQDLHVGEAWNAQGCPLYPGRVAYRTTVQKSRADGRWLVRLGAWNGSVAQVLVNDTPAGVIYRPPYGCEITPLLKDGENEIAVVVTGTLKNTLGPHHAGTIRGSAWPHAFAQGPAEGPPPGTAYDTIAYGLFEPFRIIRQEVQESR</sequence>
<keyword evidence="2" id="KW-1185">Reference proteome</keyword>
<dbReference type="InterPro" id="IPR008979">
    <property type="entry name" value="Galactose-bd-like_sf"/>
</dbReference>
<protein>
    <submittedName>
        <fullName evidence="1">Putative alpha-L-rhamnosidase</fullName>
    </submittedName>
</protein>
<dbReference type="PANTHER" id="PTHR36848">
    <property type="entry name" value="DNA-BINDING PROTEIN (PUTATIVE SECRETED PROTEIN)-RELATED"/>
    <property type="match status" value="1"/>
</dbReference>
<dbReference type="InterPro" id="IPR053161">
    <property type="entry name" value="Ulvan_degrading_GH"/>
</dbReference>
<gene>
    <name evidence="1" type="ORF">THTE_1430</name>
</gene>
<dbReference type="AlphaFoldDB" id="A0A286RDL7"/>
<proteinExistence type="predicted"/>
<dbReference type="EMBL" id="CP018477">
    <property type="protein sequence ID" value="ASV74032.1"/>
    <property type="molecule type" value="Genomic_DNA"/>
</dbReference>
<evidence type="ECO:0000313" key="1">
    <source>
        <dbReference type="EMBL" id="ASV74032.1"/>
    </source>
</evidence>
<evidence type="ECO:0000313" key="2">
    <source>
        <dbReference type="Proteomes" id="UP000215086"/>
    </source>
</evidence>
<dbReference type="KEGG" id="ttf:THTE_1430"/>
<dbReference type="Pfam" id="PF17132">
    <property type="entry name" value="Glyco_hydro_106"/>
    <property type="match status" value="1"/>
</dbReference>
<dbReference type="Gene3D" id="2.60.120.260">
    <property type="entry name" value="Galactose-binding domain-like"/>
    <property type="match status" value="1"/>
</dbReference>
<name>A0A286RDL7_9BACT</name>
<organism evidence="1 2">
    <name type="scientific">Thermogutta terrifontis</name>
    <dbReference type="NCBI Taxonomy" id="1331910"/>
    <lineage>
        <taxon>Bacteria</taxon>
        <taxon>Pseudomonadati</taxon>
        <taxon>Planctomycetota</taxon>
        <taxon>Planctomycetia</taxon>
        <taxon>Pirellulales</taxon>
        <taxon>Thermoguttaceae</taxon>
        <taxon>Thermogutta</taxon>
    </lineage>
</organism>
<dbReference type="SUPFAM" id="SSF49785">
    <property type="entry name" value="Galactose-binding domain-like"/>
    <property type="match status" value="1"/>
</dbReference>